<keyword evidence="2" id="KW-1185">Reference proteome</keyword>
<evidence type="ECO:0000313" key="1">
    <source>
        <dbReference type="EMBL" id="SKB62180.1"/>
    </source>
</evidence>
<sequence length="169" mass="19730">MVTMKNNSYLINEPSPHSYSFKDENLLLESKKEEEHKNLFQESKSKKSRIFNFINNFWNRLVAYPTNFSQSANSKIINILETEKVILADNKIKSVLAKILGLPIDSKSLQKAVANTNKIFHEDYPFDFILEYQGKRLGIMLLDVCRDLNNKEEIVYKFNPEIKSFKGLF</sequence>
<name>A0A1T5CSM8_9FLAO</name>
<reference evidence="2" key="1">
    <citation type="submission" date="2017-02" db="EMBL/GenBank/DDBJ databases">
        <authorList>
            <person name="Varghese N."/>
            <person name="Submissions S."/>
        </authorList>
    </citation>
    <scope>NUCLEOTIDE SEQUENCE [LARGE SCALE GENOMIC DNA]</scope>
    <source>
        <strain evidence="2">DSM 23405</strain>
    </source>
</reference>
<evidence type="ECO:0000313" key="2">
    <source>
        <dbReference type="Proteomes" id="UP000190230"/>
    </source>
</evidence>
<proteinExistence type="predicted"/>
<accession>A0A1T5CSM8</accession>
<dbReference type="AlphaFoldDB" id="A0A1T5CSM8"/>
<protein>
    <submittedName>
        <fullName evidence="1">Uncharacterized protein</fullName>
    </submittedName>
</protein>
<dbReference type="EMBL" id="FUYY01000003">
    <property type="protein sequence ID" value="SKB62180.1"/>
    <property type="molecule type" value="Genomic_DNA"/>
</dbReference>
<dbReference type="STRING" id="241145.SAMN05660776_2170"/>
<organism evidence="1 2">
    <name type="scientific">Salegentibacter holothuriorum</name>
    <dbReference type="NCBI Taxonomy" id="241145"/>
    <lineage>
        <taxon>Bacteria</taxon>
        <taxon>Pseudomonadati</taxon>
        <taxon>Bacteroidota</taxon>
        <taxon>Flavobacteriia</taxon>
        <taxon>Flavobacteriales</taxon>
        <taxon>Flavobacteriaceae</taxon>
        <taxon>Salegentibacter</taxon>
    </lineage>
</organism>
<dbReference type="Proteomes" id="UP000190230">
    <property type="component" value="Unassembled WGS sequence"/>
</dbReference>
<gene>
    <name evidence="1" type="ORF">SAMN05660776_2170</name>
</gene>